<evidence type="ECO:0000313" key="1">
    <source>
        <dbReference type="EMBL" id="MDR6550759.1"/>
    </source>
</evidence>
<organism evidence="1 2">
    <name type="scientific">Paenibacillus qinlingensis</name>
    <dbReference type="NCBI Taxonomy" id="1837343"/>
    <lineage>
        <taxon>Bacteria</taxon>
        <taxon>Bacillati</taxon>
        <taxon>Bacillota</taxon>
        <taxon>Bacilli</taxon>
        <taxon>Bacillales</taxon>
        <taxon>Paenibacillaceae</taxon>
        <taxon>Paenibacillus</taxon>
    </lineage>
</organism>
<proteinExistence type="predicted"/>
<dbReference type="EMBL" id="JAVDSB010000002">
    <property type="protein sequence ID" value="MDR6550759.1"/>
    <property type="molecule type" value="Genomic_DNA"/>
</dbReference>
<dbReference type="RefSeq" id="WP_310225836.1">
    <property type="nucleotide sequence ID" value="NZ_JAVDSB010000002.1"/>
</dbReference>
<comment type="caution">
    <text evidence="1">The sequence shown here is derived from an EMBL/GenBank/DDBJ whole genome shotgun (WGS) entry which is preliminary data.</text>
</comment>
<keyword evidence="2" id="KW-1185">Reference proteome</keyword>
<dbReference type="Proteomes" id="UP001267290">
    <property type="component" value="Unassembled WGS sequence"/>
</dbReference>
<reference evidence="1 2" key="1">
    <citation type="submission" date="2023-07" db="EMBL/GenBank/DDBJ databases">
        <title>Sorghum-associated microbial communities from plants grown in Nebraska, USA.</title>
        <authorList>
            <person name="Schachtman D."/>
        </authorList>
    </citation>
    <scope>NUCLEOTIDE SEQUENCE [LARGE SCALE GENOMIC DNA]</scope>
    <source>
        <strain evidence="1 2">CC258</strain>
    </source>
</reference>
<sequence length="137" mass="15671">MRKTLSIVLIVFVTAFFYGLYRFGQFDSKIELSVQLENIIHEHDPAKIQTISLDQTTNEYLLQLPKNTKAHKTSDFQGGSKEISYLATLFGDRPLHVYMKVDTQSNFHKLFPKWTLLKVSVAPNGILPSIPELEESN</sequence>
<protein>
    <submittedName>
        <fullName evidence="1">Uncharacterized protein</fullName>
    </submittedName>
</protein>
<gene>
    <name evidence="1" type="ORF">J2736_001946</name>
</gene>
<evidence type="ECO:0000313" key="2">
    <source>
        <dbReference type="Proteomes" id="UP001267290"/>
    </source>
</evidence>
<accession>A0ABU1NTU2</accession>
<name>A0ABU1NTU2_9BACL</name>